<dbReference type="Proteomes" id="UP000242715">
    <property type="component" value="Unassembled WGS sequence"/>
</dbReference>
<name>A0A2Z6MZC0_TRISU</name>
<organism evidence="2 3">
    <name type="scientific">Trifolium subterraneum</name>
    <name type="common">Subterranean clover</name>
    <dbReference type="NCBI Taxonomy" id="3900"/>
    <lineage>
        <taxon>Eukaryota</taxon>
        <taxon>Viridiplantae</taxon>
        <taxon>Streptophyta</taxon>
        <taxon>Embryophyta</taxon>
        <taxon>Tracheophyta</taxon>
        <taxon>Spermatophyta</taxon>
        <taxon>Magnoliopsida</taxon>
        <taxon>eudicotyledons</taxon>
        <taxon>Gunneridae</taxon>
        <taxon>Pentapetalae</taxon>
        <taxon>rosids</taxon>
        <taxon>fabids</taxon>
        <taxon>Fabales</taxon>
        <taxon>Fabaceae</taxon>
        <taxon>Papilionoideae</taxon>
        <taxon>50 kb inversion clade</taxon>
        <taxon>NPAAA clade</taxon>
        <taxon>Hologalegina</taxon>
        <taxon>IRL clade</taxon>
        <taxon>Trifolieae</taxon>
        <taxon>Trifolium</taxon>
    </lineage>
</organism>
<proteinExistence type="predicted"/>
<evidence type="ECO:0000259" key="1">
    <source>
        <dbReference type="Pfam" id="PF13966"/>
    </source>
</evidence>
<gene>
    <name evidence="2" type="ORF">TSUD_213750</name>
</gene>
<dbReference type="InterPro" id="IPR026960">
    <property type="entry name" value="RVT-Znf"/>
</dbReference>
<dbReference type="EMBL" id="DF973644">
    <property type="protein sequence ID" value="GAU36851.1"/>
    <property type="molecule type" value="Genomic_DNA"/>
</dbReference>
<evidence type="ECO:0000313" key="2">
    <source>
        <dbReference type="EMBL" id="GAU36851.1"/>
    </source>
</evidence>
<keyword evidence="3" id="KW-1185">Reference proteome</keyword>
<feature type="domain" description="Reverse transcriptase zinc-binding" evidence="1">
    <location>
        <begin position="72"/>
        <end position="162"/>
    </location>
</feature>
<dbReference type="OrthoDB" id="1938822at2759"/>
<accession>A0A2Z6MZC0</accession>
<dbReference type="Pfam" id="PF13966">
    <property type="entry name" value="zf-RVT"/>
    <property type="match status" value="1"/>
</dbReference>
<protein>
    <recommendedName>
        <fullName evidence="1">Reverse transcriptase zinc-binding domain-containing protein</fullName>
    </recommendedName>
</protein>
<reference evidence="3" key="1">
    <citation type="journal article" date="2017" name="Front. Plant Sci.">
        <title>Climate Clever Clovers: New Paradigm to Reduce the Environmental Footprint of Ruminants by Breeding Low Methanogenic Forages Utilizing Haplotype Variation.</title>
        <authorList>
            <person name="Kaur P."/>
            <person name="Appels R."/>
            <person name="Bayer P.E."/>
            <person name="Keeble-Gagnere G."/>
            <person name="Wang J."/>
            <person name="Hirakawa H."/>
            <person name="Shirasawa K."/>
            <person name="Vercoe P."/>
            <person name="Stefanova K."/>
            <person name="Durmic Z."/>
            <person name="Nichols P."/>
            <person name="Revell C."/>
            <person name="Isobe S.N."/>
            <person name="Edwards D."/>
            <person name="Erskine W."/>
        </authorList>
    </citation>
    <scope>NUCLEOTIDE SEQUENCE [LARGE SCALE GENOMIC DNA]</scope>
    <source>
        <strain evidence="3">cv. Daliak</strain>
    </source>
</reference>
<evidence type="ECO:0000313" key="3">
    <source>
        <dbReference type="Proteomes" id="UP000242715"/>
    </source>
</evidence>
<dbReference type="AlphaFoldDB" id="A0A2Z6MZC0"/>
<sequence>MLTNRLFKARWVNGDGSKVKVMCDLWLRVDDGRWIGAPQIQGVDAKVILVIALLSEVQEDRLIWNEEKEILYSVRFGYRKLMEERSYRGGMRTPQQWGKIWKVQAPPEAKHLMWRICKDCLPTRMRLQNHYVQYQQECPLCLQVPKDDWHLLSECEGSKEAWNEVEFVSRQEIVK</sequence>